<dbReference type="AlphaFoldDB" id="A0A3N4UAY9"/>
<name>A0A3N4UAY9_9RHOB</name>
<keyword evidence="1" id="KW-0812">Transmembrane</keyword>
<evidence type="ECO:0000256" key="2">
    <source>
        <dbReference type="SAM" id="SignalP"/>
    </source>
</evidence>
<evidence type="ECO:0000313" key="4">
    <source>
        <dbReference type="Proteomes" id="UP000269689"/>
    </source>
</evidence>
<feature type="chain" id="PRO_5018208459" evidence="2">
    <location>
        <begin position="16"/>
        <end position="68"/>
    </location>
</feature>
<keyword evidence="2" id="KW-0732">Signal</keyword>
<evidence type="ECO:0000256" key="1">
    <source>
        <dbReference type="SAM" id="Phobius"/>
    </source>
</evidence>
<dbReference type="Proteomes" id="UP000269689">
    <property type="component" value="Unassembled WGS sequence"/>
</dbReference>
<evidence type="ECO:0000313" key="3">
    <source>
        <dbReference type="EMBL" id="RPE66958.1"/>
    </source>
</evidence>
<proteinExistence type="predicted"/>
<protein>
    <submittedName>
        <fullName evidence="3">Uncharacterized protein</fullName>
    </submittedName>
</protein>
<keyword evidence="1" id="KW-1133">Transmembrane helix</keyword>
<dbReference type="EMBL" id="RKQK01000002">
    <property type="protein sequence ID" value="RPE66958.1"/>
    <property type="molecule type" value="Genomic_DNA"/>
</dbReference>
<feature type="signal peptide" evidence="2">
    <location>
        <begin position="1"/>
        <end position="15"/>
    </location>
</feature>
<gene>
    <name evidence="3" type="ORF">EDD53_1357</name>
</gene>
<keyword evidence="4" id="KW-1185">Reference proteome</keyword>
<sequence>MIIALMALAFTSALAAAVTAVALGAPIWLALVIYSVIGAAGLFIIAFYIVASSAAHAAPRHKTHEAHA</sequence>
<organism evidence="3 4">
    <name type="scientific">Pacificibacter maritimus</name>
    <dbReference type="NCBI Taxonomy" id="762213"/>
    <lineage>
        <taxon>Bacteria</taxon>
        <taxon>Pseudomonadati</taxon>
        <taxon>Pseudomonadota</taxon>
        <taxon>Alphaproteobacteria</taxon>
        <taxon>Rhodobacterales</taxon>
        <taxon>Roseobacteraceae</taxon>
        <taxon>Pacificibacter</taxon>
    </lineage>
</organism>
<accession>A0A3N4UAY9</accession>
<keyword evidence="1" id="KW-0472">Membrane</keyword>
<dbReference type="RefSeq" id="WP_123792436.1">
    <property type="nucleotide sequence ID" value="NZ_RKQK01000002.1"/>
</dbReference>
<comment type="caution">
    <text evidence="3">The sequence shown here is derived from an EMBL/GenBank/DDBJ whole genome shotgun (WGS) entry which is preliminary data.</text>
</comment>
<feature type="transmembrane region" description="Helical" evidence="1">
    <location>
        <begin position="25"/>
        <end position="51"/>
    </location>
</feature>
<reference evidence="3 4" key="1">
    <citation type="submission" date="2018-11" db="EMBL/GenBank/DDBJ databases">
        <title>Genomic Encyclopedia of Type Strains, Phase IV (KMG-IV): sequencing the most valuable type-strain genomes for metagenomic binning, comparative biology and taxonomic classification.</title>
        <authorList>
            <person name="Goeker M."/>
        </authorList>
    </citation>
    <scope>NUCLEOTIDE SEQUENCE [LARGE SCALE GENOMIC DNA]</scope>
    <source>
        <strain evidence="3 4">DSM 104731</strain>
    </source>
</reference>